<dbReference type="SMART" id="SM00360">
    <property type="entry name" value="RRM"/>
    <property type="match status" value="1"/>
</dbReference>
<sequence length="184" mass="20996">MASRRQRRKIGEKKKRRKARAATIKKKIVKKPSAPAPQDDERRRSEKRTCGVCGVGRLHDNDHFCPYNYIHGPIRLSTCAERCRPGSPPLLLASSCSETDQLRRLVRVTNVPLSAIPGNRELNWLFRRFGALVGCKLTRLSFDDRVGFGWVAFESRDNAEEAVNKLNGHLVGDRRLRVDWAYPC</sequence>
<keyword evidence="1 2" id="KW-0694">RNA-binding</keyword>
<evidence type="ECO:0000313" key="4">
    <source>
        <dbReference type="EnsemblPlants" id="EMT20855"/>
    </source>
</evidence>
<feature type="compositionally biased region" description="Basic residues" evidence="3">
    <location>
        <begin position="1"/>
        <end position="30"/>
    </location>
</feature>
<dbReference type="InterPro" id="IPR012677">
    <property type="entry name" value="Nucleotide-bd_a/b_plait_sf"/>
</dbReference>
<dbReference type="EnsemblPlants" id="EMT20855">
    <property type="protein sequence ID" value="EMT20855"/>
    <property type="gene ID" value="F775_04787"/>
</dbReference>
<dbReference type="GO" id="GO:0003723">
    <property type="term" value="F:RNA binding"/>
    <property type="evidence" value="ECO:0007669"/>
    <property type="project" value="UniProtKB-UniRule"/>
</dbReference>
<dbReference type="PROSITE" id="PS50102">
    <property type="entry name" value="RRM"/>
    <property type="match status" value="1"/>
</dbReference>
<dbReference type="PANTHER" id="PTHR10352">
    <property type="entry name" value="EUKARYOTIC TRANSLATION INITIATION FACTOR 3 SUBUNIT G"/>
    <property type="match status" value="1"/>
</dbReference>
<dbReference type="Pfam" id="PF00076">
    <property type="entry name" value="RRM_1"/>
    <property type="match status" value="1"/>
</dbReference>
<feature type="region of interest" description="Disordered" evidence="3">
    <location>
        <begin position="1"/>
        <end position="45"/>
    </location>
</feature>
<evidence type="ECO:0000256" key="1">
    <source>
        <dbReference type="ARBA" id="ARBA00022884"/>
    </source>
</evidence>
<dbReference type="InterPro" id="IPR000504">
    <property type="entry name" value="RRM_dom"/>
</dbReference>
<dbReference type="Gene3D" id="3.30.70.330">
    <property type="match status" value="1"/>
</dbReference>
<dbReference type="CDD" id="cd00590">
    <property type="entry name" value="RRM_SF"/>
    <property type="match status" value="1"/>
</dbReference>
<evidence type="ECO:0000256" key="2">
    <source>
        <dbReference type="PROSITE-ProRule" id="PRU00176"/>
    </source>
</evidence>
<protein>
    <submittedName>
        <fullName evidence="4">Uncharacterized protein</fullName>
    </submittedName>
</protein>
<name>M8B7X1_AEGTA</name>
<accession>M8B7X1</accession>
<dbReference type="AlphaFoldDB" id="M8B7X1"/>
<proteinExistence type="predicted"/>
<reference evidence="4" key="1">
    <citation type="submission" date="2015-06" db="UniProtKB">
        <authorList>
            <consortium name="EnsemblPlants"/>
        </authorList>
    </citation>
    <scope>IDENTIFICATION</scope>
</reference>
<dbReference type="InterPro" id="IPR035979">
    <property type="entry name" value="RBD_domain_sf"/>
</dbReference>
<organism evidence="4">
    <name type="scientific">Aegilops tauschii</name>
    <name type="common">Tausch's goatgrass</name>
    <name type="synonym">Aegilops squarrosa</name>
    <dbReference type="NCBI Taxonomy" id="37682"/>
    <lineage>
        <taxon>Eukaryota</taxon>
        <taxon>Viridiplantae</taxon>
        <taxon>Streptophyta</taxon>
        <taxon>Embryophyta</taxon>
        <taxon>Tracheophyta</taxon>
        <taxon>Spermatophyta</taxon>
        <taxon>Magnoliopsida</taxon>
        <taxon>Liliopsida</taxon>
        <taxon>Poales</taxon>
        <taxon>Poaceae</taxon>
        <taxon>BOP clade</taxon>
        <taxon>Pooideae</taxon>
        <taxon>Triticodae</taxon>
        <taxon>Triticeae</taxon>
        <taxon>Triticinae</taxon>
        <taxon>Aegilops</taxon>
    </lineage>
</organism>
<evidence type="ECO:0000256" key="3">
    <source>
        <dbReference type="SAM" id="MobiDB-lite"/>
    </source>
</evidence>
<dbReference type="SUPFAM" id="SSF54928">
    <property type="entry name" value="RNA-binding domain, RBD"/>
    <property type="match status" value="1"/>
</dbReference>